<organism evidence="1 2">
    <name type="scientific">Apiospora phragmitis</name>
    <dbReference type="NCBI Taxonomy" id="2905665"/>
    <lineage>
        <taxon>Eukaryota</taxon>
        <taxon>Fungi</taxon>
        <taxon>Dikarya</taxon>
        <taxon>Ascomycota</taxon>
        <taxon>Pezizomycotina</taxon>
        <taxon>Sordariomycetes</taxon>
        <taxon>Xylariomycetidae</taxon>
        <taxon>Amphisphaeriales</taxon>
        <taxon>Apiosporaceae</taxon>
        <taxon>Apiospora</taxon>
    </lineage>
</organism>
<dbReference type="GeneID" id="92089940"/>
<reference evidence="1 2" key="1">
    <citation type="submission" date="2023-01" db="EMBL/GenBank/DDBJ databases">
        <title>Analysis of 21 Apiospora genomes using comparative genomics revels a genus with tremendous synthesis potential of carbohydrate active enzymes and secondary metabolites.</title>
        <authorList>
            <person name="Sorensen T."/>
        </authorList>
    </citation>
    <scope>NUCLEOTIDE SEQUENCE [LARGE SCALE GENOMIC DNA]</scope>
    <source>
        <strain evidence="1 2">CBS 135458</strain>
    </source>
</reference>
<evidence type="ECO:0000313" key="2">
    <source>
        <dbReference type="Proteomes" id="UP001480595"/>
    </source>
</evidence>
<name>A0ABR1VCB4_9PEZI</name>
<protein>
    <submittedName>
        <fullName evidence="1">Uncharacterized protein</fullName>
    </submittedName>
</protein>
<dbReference type="Proteomes" id="UP001480595">
    <property type="component" value="Unassembled WGS sequence"/>
</dbReference>
<dbReference type="RefSeq" id="XP_066716146.1">
    <property type="nucleotide sequence ID" value="XM_066856877.1"/>
</dbReference>
<proteinExistence type="predicted"/>
<sequence>MARDLRIGLALAPFRRAPPWASYEESTNMRLLGNTSDWSEGVLISTTSPAMRPGKKIVYDFIHHGAWKDKSARVLWLQLQRLKIEPKSGYTLDGDFSRSIFPSILKAGELSRELCGTMANAKYKDAPFIFDQKKAGPANFQARR</sequence>
<gene>
    <name evidence="1" type="ORF">PG994_005468</name>
</gene>
<dbReference type="EMBL" id="JAQQWL010000006">
    <property type="protein sequence ID" value="KAK8068852.1"/>
    <property type="molecule type" value="Genomic_DNA"/>
</dbReference>
<evidence type="ECO:0000313" key="1">
    <source>
        <dbReference type="EMBL" id="KAK8068852.1"/>
    </source>
</evidence>
<keyword evidence="2" id="KW-1185">Reference proteome</keyword>
<comment type="caution">
    <text evidence="1">The sequence shown here is derived from an EMBL/GenBank/DDBJ whole genome shotgun (WGS) entry which is preliminary data.</text>
</comment>
<accession>A0ABR1VCB4</accession>